<dbReference type="InterPro" id="IPR051741">
    <property type="entry name" value="PAR6_homolog"/>
</dbReference>
<dbReference type="GeneTree" id="ENSGT00950000183211"/>
<dbReference type="Pfam" id="PF00564">
    <property type="entry name" value="PB1"/>
    <property type="match status" value="1"/>
</dbReference>
<organism evidence="2 3">
    <name type="scientific">Oryzias sinensis</name>
    <name type="common">Chinese medaka</name>
    <dbReference type="NCBI Taxonomy" id="183150"/>
    <lineage>
        <taxon>Eukaryota</taxon>
        <taxon>Metazoa</taxon>
        <taxon>Chordata</taxon>
        <taxon>Craniata</taxon>
        <taxon>Vertebrata</taxon>
        <taxon>Euteleostomi</taxon>
        <taxon>Actinopterygii</taxon>
        <taxon>Neopterygii</taxon>
        <taxon>Teleostei</taxon>
        <taxon>Neoteleostei</taxon>
        <taxon>Acanthomorphata</taxon>
        <taxon>Ovalentaria</taxon>
        <taxon>Atherinomorphae</taxon>
        <taxon>Beloniformes</taxon>
        <taxon>Adrianichthyidae</taxon>
        <taxon>Oryziinae</taxon>
        <taxon>Oryzias</taxon>
    </lineage>
</organism>
<evidence type="ECO:0000313" key="2">
    <source>
        <dbReference type="Ensembl" id="ENSOSIP00000004291.1"/>
    </source>
</evidence>
<dbReference type="GO" id="GO:0005938">
    <property type="term" value="C:cell cortex"/>
    <property type="evidence" value="ECO:0007669"/>
    <property type="project" value="TreeGrafter"/>
</dbReference>
<dbReference type="InterPro" id="IPR000270">
    <property type="entry name" value="PB1_dom"/>
</dbReference>
<proteinExistence type="predicted"/>
<dbReference type="InterPro" id="IPR053793">
    <property type="entry name" value="PB1-like"/>
</dbReference>
<dbReference type="GO" id="GO:0060341">
    <property type="term" value="P:regulation of cellular localization"/>
    <property type="evidence" value="ECO:0007669"/>
    <property type="project" value="TreeGrafter"/>
</dbReference>
<reference evidence="2" key="1">
    <citation type="submission" date="2025-08" db="UniProtKB">
        <authorList>
            <consortium name="Ensembl"/>
        </authorList>
    </citation>
    <scope>IDENTIFICATION</scope>
</reference>
<dbReference type="FunFam" id="3.10.20.90:FF:000031">
    <property type="entry name" value="Partitioning defective 6 homolog alpha"/>
    <property type="match status" value="1"/>
</dbReference>
<dbReference type="GO" id="GO:0016324">
    <property type="term" value="C:apical plasma membrane"/>
    <property type="evidence" value="ECO:0007669"/>
    <property type="project" value="TreeGrafter"/>
</dbReference>
<evidence type="ECO:0000259" key="1">
    <source>
        <dbReference type="PROSITE" id="PS51745"/>
    </source>
</evidence>
<feature type="domain" description="PB1" evidence="1">
    <location>
        <begin position="6"/>
        <end position="86"/>
    </location>
</feature>
<dbReference type="PANTHER" id="PTHR14102:SF9">
    <property type="entry name" value="PARTITIONING DEFECTIVE 6 HOMOLOG ALPHA"/>
    <property type="match status" value="1"/>
</dbReference>
<evidence type="ECO:0000313" key="3">
    <source>
        <dbReference type="Proteomes" id="UP000694383"/>
    </source>
</evidence>
<dbReference type="PANTHER" id="PTHR14102">
    <property type="entry name" value="PAR-6-RELATED"/>
    <property type="match status" value="1"/>
</dbReference>
<dbReference type="PROSITE" id="PS51745">
    <property type="entry name" value="PB1"/>
    <property type="match status" value="1"/>
</dbReference>
<accession>A0A8C8DGH7</accession>
<dbReference type="Gene3D" id="3.10.20.90">
    <property type="entry name" value="Phosphatidylinositol 3-kinase Catalytic Subunit, Chain A, domain 1"/>
    <property type="match status" value="1"/>
</dbReference>
<name>A0A8C8DGH7_9TELE</name>
<protein>
    <recommendedName>
        <fullName evidence="1">PB1 domain-containing protein</fullName>
    </recommendedName>
</protein>
<dbReference type="GO" id="GO:0005634">
    <property type="term" value="C:nucleus"/>
    <property type="evidence" value="ECO:0007669"/>
    <property type="project" value="TreeGrafter"/>
</dbReference>
<dbReference type="GO" id="GO:0007163">
    <property type="term" value="P:establishment or maintenance of cell polarity"/>
    <property type="evidence" value="ECO:0007669"/>
    <property type="project" value="TreeGrafter"/>
</dbReference>
<reference evidence="2" key="2">
    <citation type="submission" date="2025-09" db="UniProtKB">
        <authorList>
            <consortium name="Ensembl"/>
        </authorList>
    </citation>
    <scope>IDENTIFICATION</scope>
</reference>
<dbReference type="Ensembl" id="ENSOSIT00000004594.1">
    <property type="protein sequence ID" value="ENSOSIP00000004291.1"/>
    <property type="gene ID" value="ENSOSIG00000002910.1"/>
</dbReference>
<dbReference type="GO" id="GO:0007098">
    <property type="term" value="P:centrosome cycle"/>
    <property type="evidence" value="ECO:0007669"/>
    <property type="project" value="TreeGrafter"/>
</dbReference>
<keyword evidence="3" id="KW-1185">Reference proteome</keyword>
<sequence length="122" mass="13768">LFFSPSMLCNLGFDAEYRRFGLKRSGPGNFQEFYRFLQNIHHIRGMDVLLGYADIHGDLLPINNDENFYKAVSSANPLLRIVITKREHVNVRVGSSKIAQGVSKAFSASETVDSCIYICFCV</sequence>
<dbReference type="Proteomes" id="UP000694383">
    <property type="component" value="Unplaced"/>
</dbReference>
<dbReference type="SMART" id="SM00666">
    <property type="entry name" value="PB1"/>
    <property type="match status" value="1"/>
</dbReference>
<dbReference type="SUPFAM" id="SSF54277">
    <property type="entry name" value="CAD &amp; PB1 domains"/>
    <property type="match status" value="1"/>
</dbReference>
<dbReference type="AlphaFoldDB" id="A0A8C8DGH7"/>